<proteinExistence type="predicted"/>
<keyword evidence="1" id="KW-0472">Membrane</keyword>
<dbReference type="EMBL" id="MJEH01000006">
    <property type="protein sequence ID" value="OEH94002.1"/>
    <property type="molecule type" value="Genomic_DNA"/>
</dbReference>
<evidence type="ECO:0000313" key="3">
    <source>
        <dbReference type="Proteomes" id="UP000095209"/>
    </source>
</evidence>
<feature type="transmembrane region" description="Helical" evidence="1">
    <location>
        <begin position="57"/>
        <end position="90"/>
    </location>
</feature>
<reference evidence="2 3" key="1">
    <citation type="submission" date="2016-08" db="EMBL/GenBank/DDBJ databases">
        <title>Genome of Bacillus solimangrovi GH2-4.</title>
        <authorList>
            <person name="Lim S."/>
            <person name="Kim B.-C."/>
        </authorList>
    </citation>
    <scope>NUCLEOTIDE SEQUENCE [LARGE SCALE GENOMIC DNA]</scope>
    <source>
        <strain evidence="2 3">GH2-4</strain>
    </source>
</reference>
<keyword evidence="3" id="KW-1185">Reference proteome</keyword>
<dbReference type="Pfam" id="PF17328">
    <property type="entry name" value="DUF5366"/>
    <property type="match status" value="1"/>
</dbReference>
<sequence length="188" mass="21635">MPGIKNSHYTCYFPLLSIVLLSASFAISTQNKVIDSLQSLGILQALIELFSFNNLRFLLFFGIMLCFFFLLSGLKIIFTTLVQFSCLLFADEKHIEQDRHMEEGRFIYLIGAVLSMVVSQSLLIVCMIFFVTTFVYFVFLVYRMIEHFTLLPLIGFIFANTLSLLIFVLGVGYFTLRIYRLVLESLPI</sequence>
<dbReference type="InterPro" id="IPR035289">
    <property type="entry name" value="DUF5366"/>
</dbReference>
<evidence type="ECO:0000313" key="2">
    <source>
        <dbReference type="EMBL" id="OEH94002.1"/>
    </source>
</evidence>
<feature type="transmembrane region" description="Helical" evidence="1">
    <location>
        <begin position="151"/>
        <end position="176"/>
    </location>
</feature>
<dbReference type="RefSeq" id="WP_069715970.1">
    <property type="nucleotide sequence ID" value="NZ_MJEH01000006.1"/>
</dbReference>
<organism evidence="2 3">
    <name type="scientific">Bacillus solimangrovi</name>
    <dbReference type="NCBI Taxonomy" id="1305675"/>
    <lineage>
        <taxon>Bacteria</taxon>
        <taxon>Bacillati</taxon>
        <taxon>Bacillota</taxon>
        <taxon>Bacilli</taxon>
        <taxon>Bacillales</taxon>
        <taxon>Bacillaceae</taxon>
        <taxon>Bacillus</taxon>
    </lineage>
</organism>
<dbReference type="STRING" id="1305675.BFG57_10170"/>
<feature type="transmembrane region" description="Helical" evidence="1">
    <location>
        <begin position="106"/>
        <end position="139"/>
    </location>
</feature>
<gene>
    <name evidence="2" type="ORF">BFG57_10170</name>
</gene>
<dbReference type="OrthoDB" id="2739240at2"/>
<keyword evidence="1" id="KW-1133">Transmembrane helix</keyword>
<evidence type="ECO:0000256" key="1">
    <source>
        <dbReference type="SAM" id="Phobius"/>
    </source>
</evidence>
<accession>A0A1E5LIT9</accession>
<dbReference type="AlphaFoldDB" id="A0A1E5LIT9"/>
<keyword evidence="1" id="KW-0812">Transmembrane</keyword>
<name>A0A1E5LIT9_9BACI</name>
<dbReference type="Proteomes" id="UP000095209">
    <property type="component" value="Unassembled WGS sequence"/>
</dbReference>
<protein>
    <submittedName>
        <fullName evidence="2">Uncharacterized protein</fullName>
    </submittedName>
</protein>
<comment type="caution">
    <text evidence="2">The sequence shown here is derived from an EMBL/GenBank/DDBJ whole genome shotgun (WGS) entry which is preliminary data.</text>
</comment>